<protein>
    <submittedName>
        <fullName evidence="9">Methyl-accepting chemotaxis protein</fullName>
    </submittedName>
</protein>
<dbReference type="OrthoDB" id="9772755at2"/>
<dbReference type="PANTHER" id="PTHR32089:SF112">
    <property type="entry name" value="LYSOZYME-LIKE PROTEIN-RELATED"/>
    <property type="match status" value="1"/>
</dbReference>
<evidence type="ECO:0000256" key="3">
    <source>
        <dbReference type="ARBA" id="ARBA00029447"/>
    </source>
</evidence>
<dbReference type="Proteomes" id="UP000198356">
    <property type="component" value="Unassembled WGS sequence"/>
</dbReference>
<gene>
    <name evidence="9" type="ORF">SAMN05421770_103409</name>
</gene>
<dbReference type="SMART" id="SM00304">
    <property type="entry name" value="HAMP"/>
    <property type="match status" value="1"/>
</dbReference>
<dbReference type="GO" id="GO:0006935">
    <property type="term" value="P:chemotaxis"/>
    <property type="evidence" value="ECO:0007669"/>
    <property type="project" value="InterPro"/>
</dbReference>
<organism evidence="9 10">
    <name type="scientific">Granulicella rosea</name>
    <dbReference type="NCBI Taxonomy" id="474952"/>
    <lineage>
        <taxon>Bacteria</taxon>
        <taxon>Pseudomonadati</taxon>
        <taxon>Acidobacteriota</taxon>
        <taxon>Terriglobia</taxon>
        <taxon>Terriglobales</taxon>
        <taxon>Acidobacteriaceae</taxon>
        <taxon>Granulicella</taxon>
    </lineage>
</organism>
<dbReference type="AlphaFoldDB" id="A0A239J2G1"/>
<evidence type="ECO:0000313" key="10">
    <source>
        <dbReference type="Proteomes" id="UP000198356"/>
    </source>
</evidence>
<reference evidence="9 10" key="1">
    <citation type="submission" date="2017-06" db="EMBL/GenBank/DDBJ databases">
        <authorList>
            <person name="Kim H.J."/>
            <person name="Triplett B.A."/>
        </authorList>
    </citation>
    <scope>NUCLEOTIDE SEQUENCE [LARGE SCALE GENOMIC DNA]</scope>
    <source>
        <strain evidence="9 10">DSM 18704</strain>
    </source>
</reference>
<dbReference type="FunFam" id="1.10.287.950:FF:000001">
    <property type="entry name" value="Methyl-accepting chemotaxis sensory transducer"/>
    <property type="match status" value="1"/>
</dbReference>
<keyword evidence="6" id="KW-1133">Transmembrane helix</keyword>
<dbReference type="PANTHER" id="PTHR32089">
    <property type="entry name" value="METHYL-ACCEPTING CHEMOTAXIS PROTEIN MCPB"/>
    <property type="match status" value="1"/>
</dbReference>
<dbReference type="GO" id="GO:0007165">
    <property type="term" value="P:signal transduction"/>
    <property type="evidence" value="ECO:0007669"/>
    <property type="project" value="UniProtKB-KW"/>
</dbReference>
<dbReference type="RefSeq" id="WP_089408505.1">
    <property type="nucleotide sequence ID" value="NZ_FZOU01000003.1"/>
</dbReference>
<feature type="domain" description="HAMP" evidence="8">
    <location>
        <begin position="210"/>
        <end position="264"/>
    </location>
</feature>
<dbReference type="InterPro" id="IPR004089">
    <property type="entry name" value="MCPsignal_dom"/>
</dbReference>
<dbReference type="InterPro" id="IPR003660">
    <property type="entry name" value="HAMP_dom"/>
</dbReference>
<dbReference type="GO" id="GO:0016020">
    <property type="term" value="C:membrane"/>
    <property type="evidence" value="ECO:0007669"/>
    <property type="project" value="UniProtKB-SubCell"/>
</dbReference>
<feature type="region of interest" description="Disordered" evidence="5">
    <location>
        <begin position="543"/>
        <end position="568"/>
    </location>
</feature>
<dbReference type="PRINTS" id="PR00260">
    <property type="entry name" value="CHEMTRNSDUCR"/>
</dbReference>
<evidence type="ECO:0000256" key="4">
    <source>
        <dbReference type="PROSITE-ProRule" id="PRU00284"/>
    </source>
</evidence>
<evidence type="ECO:0000313" key="9">
    <source>
        <dbReference type="EMBL" id="SNT00111.1"/>
    </source>
</evidence>
<dbReference type="SMART" id="SM00283">
    <property type="entry name" value="MA"/>
    <property type="match status" value="1"/>
</dbReference>
<proteinExistence type="inferred from homology"/>
<accession>A0A239J2G1</accession>
<dbReference type="PROSITE" id="PS50111">
    <property type="entry name" value="CHEMOTAXIS_TRANSDUC_2"/>
    <property type="match status" value="1"/>
</dbReference>
<keyword evidence="6" id="KW-0472">Membrane</keyword>
<evidence type="ECO:0000256" key="5">
    <source>
        <dbReference type="SAM" id="MobiDB-lite"/>
    </source>
</evidence>
<dbReference type="CDD" id="cd06225">
    <property type="entry name" value="HAMP"/>
    <property type="match status" value="1"/>
</dbReference>
<evidence type="ECO:0000259" key="7">
    <source>
        <dbReference type="PROSITE" id="PS50111"/>
    </source>
</evidence>
<dbReference type="PROSITE" id="PS50885">
    <property type="entry name" value="HAMP"/>
    <property type="match status" value="1"/>
</dbReference>
<dbReference type="CDD" id="cd11386">
    <property type="entry name" value="MCP_signal"/>
    <property type="match status" value="1"/>
</dbReference>
<evidence type="ECO:0000256" key="1">
    <source>
        <dbReference type="ARBA" id="ARBA00004370"/>
    </source>
</evidence>
<evidence type="ECO:0000256" key="2">
    <source>
        <dbReference type="ARBA" id="ARBA00023224"/>
    </source>
</evidence>
<dbReference type="EMBL" id="FZOU01000003">
    <property type="protein sequence ID" value="SNT00111.1"/>
    <property type="molecule type" value="Genomic_DNA"/>
</dbReference>
<dbReference type="Pfam" id="PF00672">
    <property type="entry name" value="HAMP"/>
    <property type="match status" value="1"/>
</dbReference>
<dbReference type="SUPFAM" id="SSF58104">
    <property type="entry name" value="Methyl-accepting chemotaxis protein (MCP) signaling domain"/>
    <property type="match status" value="1"/>
</dbReference>
<comment type="subcellular location">
    <subcellularLocation>
        <location evidence="1">Membrane</location>
    </subcellularLocation>
</comment>
<keyword evidence="10" id="KW-1185">Reference proteome</keyword>
<feature type="transmembrane region" description="Helical" evidence="6">
    <location>
        <begin position="12"/>
        <end position="31"/>
    </location>
</feature>
<dbReference type="Gene3D" id="1.10.287.950">
    <property type="entry name" value="Methyl-accepting chemotaxis protein"/>
    <property type="match status" value="1"/>
</dbReference>
<evidence type="ECO:0000256" key="6">
    <source>
        <dbReference type="SAM" id="Phobius"/>
    </source>
</evidence>
<dbReference type="InterPro" id="IPR004090">
    <property type="entry name" value="Chemotax_Me-accpt_rcpt"/>
</dbReference>
<feature type="domain" description="Methyl-accepting transducer" evidence="7">
    <location>
        <begin position="269"/>
        <end position="505"/>
    </location>
</feature>
<comment type="similarity">
    <text evidence="3">Belongs to the methyl-accepting chemotaxis (MCP) protein family.</text>
</comment>
<name>A0A239J2G1_9BACT</name>
<dbReference type="Pfam" id="PF00015">
    <property type="entry name" value="MCPsignal"/>
    <property type="match status" value="1"/>
</dbReference>
<evidence type="ECO:0000259" key="8">
    <source>
        <dbReference type="PROSITE" id="PS50885"/>
    </source>
</evidence>
<keyword evidence="2 4" id="KW-0807">Transducer</keyword>
<sequence>MIRNLDVRSKILTVLSLLLLGYLFLLGTMNWNISKTTTYSQQASDELFPAALSSQEAEILFQRVVKHYQDAVVLQDQSGIAAAAEDEEHVLADLAEVRRQTHNDPVRLALADQAIALMTDLRRLAEQTYPALMKNPDAATPETLANVARLAKENRDIADLLHKVSLDVSSDFREELHGMADMAAHERVYGIIVFLAASIWAALSIVLIERQIVRPVKSLSARLRDIAEGDGDLTKRLRVEGDDELAQVGASFNLFVDQLQSILQEVATSTVQLSSATSEIAASSIQMSNRADTQQQETMQIAMAMEEMSASVGEVNRSSQAAAEKARHAAATARNSGHAVQETLSTMRDVAASVEETAGQITELGQRSTEIGKIVGVIHDIANQTNLLALNAAIEAARAGEHGRGFAVVAGEVRGLAERTGQATLQIGEVMNLLQRGTDDAVTTMRRSQVQVQLGVEAATTTGDSLQKIIEAVEQGADMITRVASATSQQATSAAQVNENIARIATITRQSAAGAQQSANAAGELSALAANLRTLISKFQLDTPQPATNYRSPRPVTPAPVRASAYSN</sequence>
<dbReference type="GO" id="GO:0004888">
    <property type="term" value="F:transmembrane signaling receptor activity"/>
    <property type="evidence" value="ECO:0007669"/>
    <property type="project" value="InterPro"/>
</dbReference>
<keyword evidence="6" id="KW-0812">Transmembrane</keyword>
<feature type="transmembrane region" description="Helical" evidence="6">
    <location>
        <begin position="188"/>
        <end position="208"/>
    </location>
</feature>